<dbReference type="Gene3D" id="2.150.10.10">
    <property type="entry name" value="Serralysin-like metalloprotease, C-terminal"/>
    <property type="match status" value="2"/>
</dbReference>
<protein>
    <recommendedName>
        <fullName evidence="5">Calcium-binding protein</fullName>
    </recommendedName>
</protein>
<gene>
    <name evidence="3" type="ORF">DFH01_09765</name>
</gene>
<dbReference type="AlphaFoldDB" id="A0A317FDH8"/>
<dbReference type="PROSITE" id="PS00330">
    <property type="entry name" value="HEMOLYSIN_CALCIUM"/>
    <property type="match status" value="2"/>
</dbReference>
<name>A0A317FDH8_9PROT</name>
<dbReference type="GO" id="GO:0005509">
    <property type="term" value="F:calcium ion binding"/>
    <property type="evidence" value="ECO:0007669"/>
    <property type="project" value="InterPro"/>
</dbReference>
<evidence type="ECO:0000313" key="4">
    <source>
        <dbReference type="Proteomes" id="UP000245765"/>
    </source>
</evidence>
<dbReference type="SUPFAM" id="SSF51120">
    <property type="entry name" value="beta-Roll"/>
    <property type="match status" value="2"/>
</dbReference>
<organism evidence="3 4">
    <name type="scientific">Falsiroseomonas bella</name>
    <dbReference type="NCBI Taxonomy" id="2184016"/>
    <lineage>
        <taxon>Bacteria</taxon>
        <taxon>Pseudomonadati</taxon>
        <taxon>Pseudomonadota</taxon>
        <taxon>Alphaproteobacteria</taxon>
        <taxon>Acetobacterales</taxon>
        <taxon>Roseomonadaceae</taxon>
        <taxon>Falsiroseomonas</taxon>
    </lineage>
</organism>
<evidence type="ECO:0008006" key="5">
    <source>
        <dbReference type="Google" id="ProtNLM"/>
    </source>
</evidence>
<accession>A0A317FDH8</accession>
<comment type="caution">
    <text evidence="3">The sequence shown here is derived from an EMBL/GenBank/DDBJ whole genome shotgun (WGS) entry which is preliminary data.</text>
</comment>
<dbReference type="EMBL" id="QGNA01000002">
    <property type="protein sequence ID" value="PWS37144.1"/>
    <property type="molecule type" value="Genomic_DNA"/>
</dbReference>
<dbReference type="PANTHER" id="PTHR38340:SF1">
    <property type="entry name" value="S-LAYER PROTEIN"/>
    <property type="match status" value="1"/>
</dbReference>
<comment type="subcellular location">
    <subcellularLocation>
        <location evidence="1">Secreted</location>
    </subcellularLocation>
</comment>
<evidence type="ECO:0000256" key="2">
    <source>
        <dbReference type="ARBA" id="ARBA00022525"/>
    </source>
</evidence>
<proteinExistence type="predicted"/>
<reference evidence="4" key="1">
    <citation type="submission" date="2018-05" db="EMBL/GenBank/DDBJ databases">
        <authorList>
            <person name="Du Z."/>
            <person name="Wang X."/>
        </authorList>
    </citation>
    <scope>NUCLEOTIDE SEQUENCE [LARGE SCALE GENOMIC DNA]</scope>
    <source>
        <strain evidence="4">CQN31</strain>
    </source>
</reference>
<dbReference type="Pfam" id="PF00353">
    <property type="entry name" value="HemolysinCabind"/>
    <property type="match status" value="3"/>
</dbReference>
<dbReference type="Proteomes" id="UP000245765">
    <property type="component" value="Unassembled WGS sequence"/>
</dbReference>
<dbReference type="InterPro" id="IPR018511">
    <property type="entry name" value="Hemolysin-typ_Ca-bd_CS"/>
</dbReference>
<dbReference type="GO" id="GO:0005576">
    <property type="term" value="C:extracellular region"/>
    <property type="evidence" value="ECO:0007669"/>
    <property type="project" value="UniProtKB-SubCell"/>
</dbReference>
<dbReference type="InterPro" id="IPR050557">
    <property type="entry name" value="RTX_toxin/Mannuronan_C5-epim"/>
</dbReference>
<evidence type="ECO:0000313" key="3">
    <source>
        <dbReference type="EMBL" id="PWS37144.1"/>
    </source>
</evidence>
<dbReference type="InterPro" id="IPR001343">
    <property type="entry name" value="Hemolysn_Ca-bd"/>
</dbReference>
<dbReference type="PANTHER" id="PTHR38340">
    <property type="entry name" value="S-LAYER PROTEIN"/>
    <property type="match status" value="1"/>
</dbReference>
<sequence>MPSDPLANVDPLIIDFDGDGLELMSVAESSVFLRPGDAPFAMRVGWAHPDEAILIRDANANGTAETGEIVGFTSGNAWADLAAMAGDVTLDASDAAWSELRAWRDLDGDGTYEPGELLSMEQAGIASISLSWTPLSTTVAGNQVYGQTTIAMDDETTRDTYSVFFAANPMDTHYVGAVSVEDWFHVLDLADVRGAGSMADLRIAAALNDGLRPWVNEITWGAVTGDRDPDQLLANALRWTDGLLVRWADTEELNPAARGEFGDARKLAAMERYTASPFVQEGGVTNPTVTAGSALDIAWAGFVKDVAVRLLVQGGLAQHLGDTHYDIRTDSIVSTHSVAHAVATFAEMGEDRTTLRDKANYWAGALAVLDALQAASTNPDPDYAANVEAALADAGLGGFAHVLRNPVFLAEGVWNPGWAWEGFYYHRASGDAFIVGGDDGHAMSVNVGDHIVLTGAGNDVFRPAEGSNLIDLGGGTNRLTYDLLDQTRGNVSMTIDMETGIALKHTGDVDRFVNVQELYGTRMADTITGSQRGEVIVGIGVGDAMEVIDGKGGDDTIVGFDAHNPWLGHGLLNARGGDGDDSIVGTDGAFNALFGDDGDDVIDGRAGFDWIRGGLGADTLTGGAGADAFRYGSPDEGGDVITDFTSEDLIWLDSHGFGGLRLGYLDTALPTEDGQARFVSGAGAVATGNGWQIVHDATTGEVRFDADGAGSGASVLIATLQPWSTLTASQVAVMNSVWHENMAPGALLGTAGSDLILGTAGDDHISGMNGGEDTLEGGDGDDFMSLSAMLPIENTAFGGEANGGAGNDTIHGKEGWSRLRGGDGDDVIHGYGSWDWIWGGMGEDTIAGGGFPDAIRYDSPDEGGDLVLGFSSEDVIWLDPVGFGVAQGQLDQAAPTSDDKARFVSGAGAVADGEGWQVVFDTTTRKLWFDPDGVGSSEAKFLLRVTDDATITANQIGFQNW</sequence>
<dbReference type="InterPro" id="IPR011049">
    <property type="entry name" value="Serralysin-like_metalloprot_C"/>
</dbReference>
<dbReference type="PRINTS" id="PR00313">
    <property type="entry name" value="CABNDNGRPT"/>
</dbReference>
<keyword evidence="2" id="KW-0964">Secreted</keyword>
<evidence type="ECO:0000256" key="1">
    <source>
        <dbReference type="ARBA" id="ARBA00004613"/>
    </source>
</evidence>
<keyword evidence="4" id="KW-1185">Reference proteome</keyword>